<dbReference type="Proteomes" id="UP000438448">
    <property type="component" value="Unassembled WGS sequence"/>
</dbReference>
<reference evidence="1 2" key="1">
    <citation type="submission" date="2019-10" db="EMBL/GenBank/DDBJ databases">
        <title>Nocardia macrotermitis sp. nov. and Nocardia aurantia sp. nov., isolated from the gut of fungus growing-termite Macrotermes natalensis.</title>
        <authorList>
            <person name="Benndorf R."/>
            <person name="Schwitalla J."/>
            <person name="Martin K."/>
            <person name="De Beer W."/>
            <person name="Kaster A.-K."/>
            <person name="Vollmers J."/>
            <person name="Poulsen M."/>
            <person name="Beemelmanns C."/>
        </authorList>
    </citation>
    <scope>NUCLEOTIDE SEQUENCE [LARGE SCALE GENOMIC DNA]</scope>
    <source>
        <strain evidence="1 2">RB20</strain>
    </source>
</reference>
<dbReference type="EMBL" id="WEGK01000026">
    <property type="protein sequence ID" value="MQY24016.1"/>
    <property type="molecule type" value="Genomic_DNA"/>
</dbReference>
<protein>
    <submittedName>
        <fullName evidence="1">Uncharacterized protein</fullName>
    </submittedName>
</protein>
<evidence type="ECO:0000313" key="1">
    <source>
        <dbReference type="EMBL" id="MQY24016.1"/>
    </source>
</evidence>
<evidence type="ECO:0000313" key="2">
    <source>
        <dbReference type="Proteomes" id="UP000438448"/>
    </source>
</evidence>
<name>A0A7K0DDY5_9NOCA</name>
<comment type="caution">
    <text evidence="1">The sequence shown here is derived from an EMBL/GenBank/DDBJ whole genome shotgun (WGS) entry which is preliminary data.</text>
</comment>
<gene>
    <name evidence="1" type="ORF">NRB20_71490</name>
</gene>
<organism evidence="1 2">
    <name type="scientific">Nocardia macrotermitis</name>
    <dbReference type="NCBI Taxonomy" id="2585198"/>
    <lineage>
        <taxon>Bacteria</taxon>
        <taxon>Bacillati</taxon>
        <taxon>Actinomycetota</taxon>
        <taxon>Actinomycetes</taxon>
        <taxon>Mycobacteriales</taxon>
        <taxon>Nocardiaceae</taxon>
        <taxon>Nocardia</taxon>
    </lineage>
</organism>
<accession>A0A7K0DDY5</accession>
<dbReference type="AlphaFoldDB" id="A0A7K0DDY5"/>
<sequence length="58" mass="6645">MTLEPSAIVAINPSLCGGRQHLYERALYRLAVRLGYLVLASRIHRNSDTVCRYEERVL</sequence>
<keyword evidence="2" id="KW-1185">Reference proteome</keyword>
<proteinExistence type="predicted"/>